<proteinExistence type="predicted"/>
<reference evidence="3" key="1">
    <citation type="journal article" date="2021" name="Front. Microbiol.">
        <title>Comprehensive Comparative Genomics and Phenotyping of Methylobacterium Species.</title>
        <authorList>
            <person name="Alessa O."/>
            <person name="Ogura Y."/>
            <person name="Fujitani Y."/>
            <person name="Takami H."/>
            <person name="Hayashi T."/>
            <person name="Sahin N."/>
            <person name="Tani A."/>
        </authorList>
    </citation>
    <scope>NUCLEOTIDE SEQUENCE</scope>
    <source>
        <strain evidence="3">DSM 17168</strain>
    </source>
</reference>
<feature type="chain" id="PRO_5047047366" description="Thioredoxin domain-containing protein" evidence="1">
    <location>
        <begin position="29"/>
        <end position="211"/>
    </location>
</feature>
<dbReference type="PROSITE" id="PS51352">
    <property type="entry name" value="THIOREDOXIN_2"/>
    <property type="match status" value="1"/>
</dbReference>
<evidence type="ECO:0000256" key="1">
    <source>
        <dbReference type="SAM" id="SignalP"/>
    </source>
</evidence>
<name>A0ABQ4SCG3_9HYPH</name>
<organism evidence="3 4">
    <name type="scientific">Methylobacterium isbiliense</name>
    <dbReference type="NCBI Taxonomy" id="315478"/>
    <lineage>
        <taxon>Bacteria</taxon>
        <taxon>Pseudomonadati</taxon>
        <taxon>Pseudomonadota</taxon>
        <taxon>Alphaproteobacteria</taxon>
        <taxon>Hyphomicrobiales</taxon>
        <taxon>Methylobacteriaceae</taxon>
        <taxon>Methylobacterium</taxon>
    </lineage>
</organism>
<dbReference type="InterPro" id="IPR036249">
    <property type="entry name" value="Thioredoxin-like_sf"/>
</dbReference>
<reference evidence="3" key="2">
    <citation type="submission" date="2021-08" db="EMBL/GenBank/DDBJ databases">
        <authorList>
            <person name="Tani A."/>
            <person name="Ola A."/>
            <person name="Ogura Y."/>
            <person name="Katsura K."/>
            <person name="Hayashi T."/>
        </authorList>
    </citation>
    <scope>NUCLEOTIDE SEQUENCE</scope>
    <source>
        <strain evidence="3">DSM 17168</strain>
    </source>
</reference>
<dbReference type="EMBL" id="BPQQ01000031">
    <property type="protein sequence ID" value="GJE00827.1"/>
    <property type="molecule type" value="Genomic_DNA"/>
</dbReference>
<protein>
    <recommendedName>
        <fullName evidence="2">Thioredoxin domain-containing protein</fullName>
    </recommendedName>
</protein>
<feature type="signal peptide" evidence="1">
    <location>
        <begin position="1"/>
        <end position="28"/>
    </location>
</feature>
<evidence type="ECO:0000313" key="3">
    <source>
        <dbReference type="EMBL" id="GJE00827.1"/>
    </source>
</evidence>
<dbReference type="Gene3D" id="3.40.30.10">
    <property type="entry name" value="Glutaredoxin"/>
    <property type="match status" value="1"/>
</dbReference>
<feature type="domain" description="Thioredoxin" evidence="2">
    <location>
        <begin position="43"/>
        <end position="204"/>
    </location>
</feature>
<dbReference type="RefSeq" id="WP_238235686.1">
    <property type="nucleotide sequence ID" value="NZ_BPQQ01000031.1"/>
</dbReference>
<dbReference type="SUPFAM" id="SSF52833">
    <property type="entry name" value="Thioredoxin-like"/>
    <property type="match status" value="1"/>
</dbReference>
<dbReference type="InterPro" id="IPR013766">
    <property type="entry name" value="Thioredoxin_domain"/>
</dbReference>
<keyword evidence="4" id="KW-1185">Reference proteome</keyword>
<gene>
    <name evidence="3" type="ORF">GMJLKIPL_2754</name>
</gene>
<comment type="caution">
    <text evidence="3">The sequence shown here is derived from an EMBL/GenBank/DDBJ whole genome shotgun (WGS) entry which is preliminary data.</text>
</comment>
<evidence type="ECO:0000259" key="2">
    <source>
        <dbReference type="PROSITE" id="PS51352"/>
    </source>
</evidence>
<accession>A0ABQ4SCG3</accession>
<dbReference type="Proteomes" id="UP001055153">
    <property type="component" value="Unassembled WGS sequence"/>
</dbReference>
<sequence>MLMIWRWSLLSSLIVAASMAGPSGYASAQNRTIAPALRSNDLEALLWPAGARQAADHHGAVLTPAALRGRIAVVSFVAPDCSIVCVVRTMDLDKVARALPDRLRRRVAFLAVSLSDAPVENGSLRTFGEGVVGADTPLHFVATDPARSAAIAAMLRYPWGHRPEPPPQILLFDRQGGIAMAYGGERLDQPRLAEDIAVLDTFAQGLDAPPG</sequence>
<keyword evidence="1" id="KW-0732">Signal</keyword>
<evidence type="ECO:0000313" key="4">
    <source>
        <dbReference type="Proteomes" id="UP001055153"/>
    </source>
</evidence>